<dbReference type="InterPro" id="IPR000792">
    <property type="entry name" value="Tscrpt_reg_LuxR_C"/>
</dbReference>
<reference evidence="5 6" key="1">
    <citation type="submission" date="2016-02" db="EMBL/GenBank/DDBJ databases">
        <title>Genome sequencing of a beta-galactosidase producing bacteria Rhizobium sp. 59.</title>
        <authorList>
            <person name="Wang D."/>
            <person name="Kot W."/>
            <person name="Qin Y."/>
            <person name="Hansen L."/>
            <person name="Naqvi K."/>
            <person name="Rensing C."/>
        </authorList>
    </citation>
    <scope>NUCLEOTIDE SEQUENCE [LARGE SCALE GENOMIC DNA]</scope>
    <source>
        <strain evidence="5 6">59</strain>
    </source>
</reference>
<dbReference type="Pfam" id="PF03472">
    <property type="entry name" value="Autoind_bind"/>
    <property type="match status" value="1"/>
</dbReference>
<name>A0A657LW91_9HYPH</name>
<dbReference type="Pfam" id="PF00196">
    <property type="entry name" value="GerE"/>
    <property type="match status" value="1"/>
</dbReference>
<evidence type="ECO:0000256" key="2">
    <source>
        <dbReference type="ARBA" id="ARBA00023125"/>
    </source>
</evidence>
<evidence type="ECO:0000313" key="6">
    <source>
        <dbReference type="Proteomes" id="UP000182661"/>
    </source>
</evidence>
<dbReference type="EMBL" id="LSRP01000054">
    <property type="protein sequence ID" value="OJF99928.1"/>
    <property type="molecule type" value="Genomic_DNA"/>
</dbReference>
<gene>
    <name evidence="5" type="ORF">AX760_25675</name>
</gene>
<dbReference type="InterPro" id="IPR036388">
    <property type="entry name" value="WH-like_DNA-bd_sf"/>
</dbReference>
<keyword evidence="1" id="KW-0805">Transcription regulation</keyword>
<dbReference type="InterPro" id="IPR036693">
    <property type="entry name" value="TF_LuxR_autoind-bd_dom_sf"/>
</dbReference>
<dbReference type="InterPro" id="IPR016032">
    <property type="entry name" value="Sig_transdc_resp-reg_C-effctor"/>
</dbReference>
<dbReference type="OrthoDB" id="3170288at2"/>
<dbReference type="SMART" id="SM00421">
    <property type="entry name" value="HTH_LUXR"/>
    <property type="match status" value="1"/>
</dbReference>
<accession>A0A657LW91</accession>
<dbReference type="PRINTS" id="PR00038">
    <property type="entry name" value="HTHLUXR"/>
</dbReference>
<dbReference type="PROSITE" id="PS50043">
    <property type="entry name" value="HTH_LUXR_2"/>
    <property type="match status" value="1"/>
</dbReference>
<evidence type="ECO:0000256" key="1">
    <source>
        <dbReference type="ARBA" id="ARBA00023015"/>
    </source>
</evidence>
<keyword evidence="6" id="KW-1185">Reference proteome</keyword>
<evidence type="ECO:0000256" key="3">
    <source>
        <dbReference type="ARBA" id="ARBA00023163"/>
    </source>
</evidence>
<protein>
    <recommendedName>
        <fullName evidence="4">HTH luxR-type domain-containing protein</fullName>
    </recommendedName>
</protein>
<dbReference type="InterPro" id="IPR005143">
    <property type="entry name" value="TF_LuxR_autoind-bd_dom"/>
</dbReference>
<evidence type="ECO:0000313" key="5">
    <source>
        <dbReference type="EMBL" id="OJF99928.1"/>
    </source>
</evidence>
<dbReference type="Gene3D" id="3.30.450.80">
    <property type="entry name" value="Transcription factor LuxR-like, autoinducer-binding domain"/>
    <property type="match status" value="1"/>
</dbReference>
<dbReference type="Gene3D" id="1.10.10.10">
    <property type="entry name" value="Winged helix-like DNA-binding domain superfamily/Winged helix DNA-binding domain"/>
    <property type="match status" value="1"/>
</dbReference>
<dbReference type="AlphaFoldDB" id="A0A657LW91"/>
<comment type="caution">
    <text evidence="5">The sequence shown here is derived from an EMBL/GenBank/DDBJ whole genome shotgun (WGS) entry which is preliminary data.</text>
</comment>
<dbReference type="GO" id="GO:0003677">
    <property type="term" value="F:DNA binding"/>
    <property type="evidence" value="ECO:0007669"/>
    <property type="project" value="UniProtKB-KW"/>
</dbReference>
<dbReference type="Proteomes" id="UP000182661">
    <property type="component" value="Unassembled WGS sequence"/>
</dbReference>
<dbReference type="GO" id="GO:0006355">
    <property type="term" value="P:regulation of DNA-templated transcription"/>
    <property type="evidence" value="ECO:0007669"/>
    <property type="project" value="InterPro"/>
</dbReference>
<dbReference type="SUPFAM" id="SSF46894">
    <property type="entry name" value="C-terminal effector domain of the bipartite response regulators"/>
    <property type="match status" value="1"/>
</dbReference>
<keyword evidence="3" id="KW-0804">Transcription</keyword>
<evidence type="ECO:0000259" key="4">
    <source>
        <dbReference type="PROSITE" id="PS50043"/>
    </source>
</evidence>
<organism evidence="5 6">
    <name type="scientific">Pararhizobium antarcticum</name>
    <dbReference type="NCBI Taxonomy" id="1798805"/>
    <lineage>
        <taxon>Bacteria</taxon>
        <taxon>Pseudomonadati</taxon>
        <taxon>Pseudomonadota</taxon>
        <taxon>Alphaproteobacteria</taxon>
        <taxon>Hyphomicrobiales</taxon>
        <taxon>Rhizobiaceae</taxon>
        <taxon>Rhizobium/Agrobacterium group</taxon>
        <taxon>Pararhizobium</taxon>
    </lineage>
</organism>
<dbReference type="SUPFAM" id="SSF75516">
    <property type="entry name" value="Pheromone-binding domain of LuxR-like quorum-sensing transcription factors"/>
    <property type="match status" value="1"/>
</dbReference>
<keyword evidence="2" id="KW-0238">DNA-binding</keyword>
<dbReference type="PANTHER" id="PTHR44688:SF16">
    <property type="entry name" value="DNA-BINDING TRANSCRIPTIONAL ACTIVATOR DEVR_DOSR"/>
    <property type="match status" value="1"/>
</dbReference>
<dbReference type="PANTHER" id="PTHR44688">
    <property type="entry name" value="DNA-BINDING TRANSCRIPTIONAL ACTIVATOR DEVR_DOSR"/>
    <property type="match status" value="1"/>
</dbReference>
<proteinExistence type="predicted"/>
<sequence>MTIEIETFEFVERCRTHRSTNAVLGDLLQSVGKVGFDHLIVSGVPAGKEELEPLVELNGWPDGWFQRYVQRRYADVDGVCRYSRTAIQPFYWQDVPERLHATASSRLVANEATDFGLMSGYVVPSYSRRHWQALVSFASPTRQLRLSPRELTAVNLMSMITIRCVESLRHPEVLEIVLTPREQEILTWAAMDKTADEIADILRISTATVRKHLQNIRRTYGVSSTLGAVAVAMHRAHIAP</sequence>
<dbReference type="CDD" id="cd06170">
    <property type="entry name" value="LuxR_C_like"/>
    <property type="match status" value="1"/>
</dbReference>
<feature type="domain" description="HTH luxR-type" evidence="4">
    <location>
        <begin position="171"/>
        <end position="236"/>
    </location>
</feature>